<dbReference type="Proteomes" id="UP000863257">
    <property type="component" value="Unassembled WGS sequence"/>
</dbReference>
<name>A0A8H9K5K1_VIBVL</name>
<evidence type="ECO:0000313" key="1">
    <source>
        <dbReference type="EMBL" id="HAS8538361.1"/>
    </source>
</evidence>
<gene>
    <name evidence="1" type="ORF">I7730_00920</name>
</gene>
<proteinExistence type="predicted"/>
<organism evidence="1">
    <name type="scientific">Vibrio vulnificus</name>
    <dbReference type="NCBI Taxonomy" id="672"/>
    <lineage>
        <taxon>Bacteria</taxon>
        <taxon>Pseudomonadati</taxon>
        <taxon>Pseudomonadota</taxon>
        <taxon>Gammaproteobacteria</taxon>
        <taxon>Vibrionales</taxon>
        <taxon>Vibrionaceae</taxon>
        <taxon>Vibrio</taxon>
    </lineage>
</organism>
<dbReference type="EMBL" id="DACRBY010000001">
    <property type="protein sequence ID" value="HAS8538361.1"/>
    <property type="molecule type" value="Genomic_DNA"/>
</dbReference>
<dbReference type="AlphaFoldDB" id="A0A8H9K5K1"/>
<sequence>MASASANAVEVSLSAEQQDVSTRWSVDNSSLGGLPKQSEIVLSAKPIVYNLGLNWGDQYKLNFFYGVDSEGEFRDKDWCGKNLIFGIYCDQSADAANKQLWSDDNSIATDYMTAGLAFESVWYRTGMWHGLGFQLDSEIGFTYEQYDSYGLYSNLENTEKFDSGVSSNVTKSYWLEYKAKPSIVWEIYDFDMKLQGVGGLTTGYMVDSHPLRDDLKDPSFELISAYIVYGANAELTWQPNDFGMTVYGGFESTKSVAQDAVHVNYKDSRGKLGAGLGESERTESKAGLKIFYNF</sequence>
<accession>A0A8H9K5K1</accession>
<comment type="caution">
    <text evidence="1">The sequence shown here is derived from an EMBL/GenBank/DDBJ whole genome shotgun (WGS) entry which is preliminary data.</text>
</comment>
<protein>
    <submittedName>
        <fullName evidence="1">Uncharacterized protein</fullName>
    </submittedName>
</protein>
<reference evidence="1" key="1">
    <citation type="journal article" date="2018" name="Genome Biol.">
        <title>SKESA: strategic k-mer extension for scrupulous assemblies.</title>
        <authorList>
            <person name="Souvorov A."/>
            <person name="Agarwala R."/>
            <person name="Lipman D.J."/>
        </authorList>
    </citation>
    <scope>NUCLEOTIDE SEQUENCE</scope>
    <source>
        <strain evidence="1">BCW_3452</strain>
    </source>
</reference>
<reference evidence="1" key="2">
    <citation type="submission" date="2019-01" db="EMBL/GenBank/DDBJ databases">
        <authorList>
            <consortium name="NCBI Pathogen Detection Project"/>
        </authorList>
    </citation>
    <scope>NUCLEOTIDE SEQUENCE</scope>
    <source>
        <strain evidence="1">BCW_3452</strain>
    </source>
</reference>